<feature type="domain" description="Multidrug resistance protein MdtA-like beta-barrel" evidence="6">
    <location>
        <begin position="207"/>
        <end position="295"/>
    </location>
</feature>
<dbReference type="InterPro" id="IPR058625">
    <property type="entry name" value="MdtA-like_BSH"/>
</dbReference>
<organism evidence="7 8">
    <name type="scientific">Falsirhodobacter algicola</name>
    <dbReference type="NCBI Taxonomy" id="2692330"/>
    <lineage>
        <taxon>Bacteria</taxon>
        <taxon>Pseudomonadati</taxon>
        <taxon>Pseudomonadota</taxon>
        <taxon>Alphaproteobacteria</taxon>
        <taxon>Rhodobacterales</taxon>
        <taxon>Paracoccaceae</taxon>
        <taxon>Falsirhodobacter</taxon>
    </lineage>
</organism>
<keyword evidence="2" id="KW-0175">Coiled coil</keyword>
<dbReference type="Pfam" id="PF25917">
    <property type="entry name" value="BSH_RND"/>
    <property type="match status" value="1"/>
</dbReference>
<evidence type="ECO:0000259" key="6">
    <source>
        <dbReference type="Pfam" id="PF25944"/>
    </source>
</evidence>
<dbReference type="GO" id="GO:0046677">
    <property type="term" value="P:response to antibiotic"/>
    <property type="evidence" value="ECO:0007669"/>
    <property type="project" value="TreeGrafter"/>
</dbReference>
<dbReference type="AlphaFoldDB" id="A0A8J8SL91"/>
<name>A0A8J8SL91_9RHOB</name>
<feature type="coiled-coil region" evidence="2">
    <location>
        <begin position="102"/>
        <end position="159"/>
    </location>
</feature>
<dbReference type="Pfam" id="PF25944">
    <property type="entry name" value="Beta-barrel_RND"/>
    <property type="match status" value="1"/>
</dbReference>
<gene>
    <name evidence="7" type="ORF">GR316_07795</name>
</gene>
<dbReference type="Gene3D" id="2.40.50.100">
    <property type="match status" value="1"/>
</dbReference>
<dbReference type="NCBIfam" id="TIGR01730">
    <property type="entry name" value="RND_mfp"/>
    <property type="match status" value="1"/>
</dbReference>
<dbReference type="Gene3D" id="1.10.287.470">
    <property type="entry name" value="Helix hairpin bin"/>
    <property type="match status" value="1"/>
</dbReference>
<dbReference type="PANTHER" id="PTHR30158">
    <property type="entry name" value="ACRA/E-RELATED COMPONENT OF DRUG EFFLUX TRANSPORTER"/>
    <property type="match status" value="1"/>
</dbReference>
<dbReference type="RefSeq" id="WP_211783399.1">
    <property type="nucleotide sequence ID" value="NZ_CP047289.1"/>
</dbReference>
<sequence>MRSWGRIAAGVAIICAFATAAGAQQRGPRGPQGPLSVGITTLERHQVPVTVPMTGQAAARSEAQIRPLVNGLVTEILYDSGSEVAAGDPLFRIDPRTYQADLDSAAAQLESARAALPAAEATSERYQRLAGTGVTQADLDQAQVTLLQARAAISQAEAAEETARINLDRTTITSPIDGVAGIPDVSIGDLVTSGQSDALTTVTTLDPIFVDLSESSARMLQFRARIASGDMEAGDQLQIALTLENGEVYDGTGTVRAISSTVSTTTGTVRIRVEFGNPQQLILPGMFVRAAVTLGTANAFLVPQLAADLQSDGSLRVWTVGEDGHAHQVTLSSIGNTPTAWIVPQGLEDGTKLIVDNLDNLTEGAEIKTQPVTISDRGVITAVDG</sequence>
<feature type="signal peptide" evidence="3">
    <location>
        <begin position="1"/>
        <end position="23"/>
    </location>
</feature>
<feature type="domain" description="Multidrug resistance protein MdtA-like barrel-sandwich hybrid" evidence="5">
    <location>
        <begin position="63"/>
        <end position="203"/>
    </location>
</feature>
<dbReference type="GO" id="GO:0030313">
    <property type="term" value="C:cell envelope"/>
    <property type="evidence" value="ECO:0007669"/>
    <property type="project" value="UniProtKB-SubCell"/>
</dbReference>
<dbReference type="Pfam" id="PF25876">
    <property type="entry name" value="HH_MFP_RND"/>
    <property type="match status" value="1"/>
</dbReference>
<keyword evidence="8" id="KW-1185">Reference proteome</keyword>
<dbReference type="SUPFAM" id="SSF111369">
    <property type="entry name" value="HlyD-like secretion proteins"/>
    <property type="match status" value="1"/>
</dbReference>
<evidence type="ECO:0000313" key="8">
    <source>
        <dbReference type="Proteomes" id="UP000679284"/>
    </source>
</evidence>
<evidence type="ECO:0000259" key="4">
    <source>
        <dbReference type="Pfam" id="PF25876"/>
    </source>
</evidence>
<evidence type="ECO:0000256" key="2">
    <source>
        <dbReference type="SAM" id="Coils"/>
    </source>
</evidence>
<evidence type="ECO:0000256" key="3">
    <source>
        <dbReference type="SAM" id="SignalP"/>
    </source>
</evidence>
<dbReference type="KEGG" id="fap:GR316_07795"/>
<evidence type="ECO:0000259" key="5">
    <source>
        <dbReference type="Pfam" id="PF25917"/>
    </source>
</evidence>
<keyword evidence="3" id="KW-0732">Signal</keyword>
<dbReference type="InterPro" id="IPR006143">
    <property type="entry name" value="RND_pump_MFP"/>
</dbReference>
<dbReference type="InterPro" id="IPR058624">
    <property type="entry name" value="MdtA-like_HH"/>
</dbReference>
<reference evidence="7" key="1">
    <citation type="submission" date="2020-01" db="EMBL/GenBank/DDBJ databases">
        <authorList>
            <person name="Yang Y."/>
            <person name="Kwon Y.M."/>
        </authorList>
    </citation>
    <scope>NUCLEOTIDE SEQUENCE</scope>
    <source>
        <strain evidence="7">PG104</strain>
    </source>
</reference>
<comment type="similarity">
    <text evidence="1">Belongs to the membrane fusion protein (MFP) (TC 8.A.1) family.</text>
</comment>
<dbReference type="InterPro" id="IPR058626">
    <property type="entry name" value="MdtA-like_b-barrel"/>
</dbReference>
<dbReference type="GO" id="GO:0005886">
    <property type="term" value="C:plasma membrane"/>
    <property type="evidence" value="ECO:0007669"/>
    <property type="project" value="TreeGrafter"/>
</dbReference>
<evidence type="ECO:0000256" key="1">
    <source>
        <dbReference type="ARBA" id="ARBA00009477"/>
    </source>
</evidence>
<accession>A0A8J8SL91</accession>
<dbReference type="Gene3D" id="2.40.30.170">
    <property type="match status" value="1"/>
</dbReference>
<evidence type="ECO:0000313" key="7">
    <source>
        <dbReference type="EMBL" id="QUS36179.1"/>
    </source>
</evidence>
<dbReference type="EMBL" id="CP047289">
    <property type="protein sequence ID" value="QUS36179.1"/>
    <property type="molecule type" value="Genomic_DNA"/>
</dbReference>
<feature type="domain" description="Multidrug resistance protein MdtA-like alpha-helical hairpin" evidence="4">
    <location>
        <begin position="102"/>
        <end position="170"/>
    </location>
</feature>
<dbReference type="Proteomes" id="UP000679284">
    <property type="component" value="Chromosome"/>
</dbReference>
<dbReference type="GO" id="GO:0015562">
    <property type="term" value="F:efflux transmembrane transporter activity"/>
    <property type="evidence" value="ECO:0007669"/>
    <property type="project" value="InterPro"/>
</dbReference>
<dbReference type="Gene3D" id="2.40.420.20">
    <property type="match status" value="1"/>
</dbReference>
<feature type="chain" id="PRO_5035209862" evidence="3">
    <location>
        <begin position="24"/>
        <end position="385"/>
    </location>
</feature>
<protein>
    <submittedName>
        <fullName evidence="7">Efflux RND transporter periplasmic adaptor subunit</fullName>
    </submittedName>
</protein>
<proteinExistence type="inferred from homology"/>